<organism evidence="10 11">
    <name type="scientific">Cohnella thailandensis</name>
    <dbReference type="NCBI Taxonomy" id="557557"/>
    <lineage>
        <taxon>Bacteria</taxon>
        <taxon>Bacillati</taxon>
        <taxon>Bacillota</taxon>
        <taxon>Bacilli</taxon>
        <taxon>Bacillales</taxon>
        <taxon>Paenibacillaceae</taxon>
        <taxon>Cohnella</taxon>
    </lineage>
</organism>
<reference evidence="10 11" key="1">
    <citation type="submission" date="2020-08" db="EMBL/GenBank/DDBJ databases">
        <title>Cohnella phylogeny.</title>
        <authorList>
            <person name="Dunlap C."/>
        </authorList>
    </citation>
    <scope>NUCLEOTIDE SEQUENCE [LARGE SCALE GENOMIC DNA]</scope>
    <source>
        <strain evidence="10 11">DSM 25241</strain>
    </source>
</reference>
<dbReference type="PRINTS" id="PR01434">
    <property type="entry name" value="NADHDHGNASE5"/>
</dbReference>
<dbReference type="InterPro" id="IPR001516">
    <property type="entry name" value="Proton_antipo_N"/>
</dbReference>
<dbReference type="PRINTS" id="PR01435">
    <property type="entry name" value="NPOXDRDTASE5"/>
</dbReference>
<dbReference type="Proteomes" id="UP000535838">
    <property type="component" value="Unassembled WGS sequence"/>
</dbReference>
<evidence type="ECO:0000256" key="2">
    <source>
        <dbReference type="ARBA" id="ARBA00008483"/>
    </source>
</evidence>
<dbReference type="GO" id="GO:0003954">
    <property type="term" value="F:NADH dehydrogenase activity"/>
    <property type="evidence" value="ECO:0007669"/>
    <property type="project" value="TreeGrafter"/>
</dbReference>
<dbReference type="GO" id="GO:0008137">
    <property type="term" value="F:NADH dehydrogenase (ubiquinone) activity"/>
    <property type="evidence" value="ECO:0007669"/>
    <property type="project" value="InterPro"/>
</dbReference>
<feature type="transmembrane region" description="Helical" evidence="7">
    <location>
        <begin position="285"/>
        <end position="306"/>
    </location>
</feature>
<sequence>MDITFAQYAWFAPLFPLAAFAILTAMGRGLGRAGAWVATAASLLSFLLSLLIAIERLGGTAEDYTGRIEWLRAGSIMLHAGYEVTNLTSLMLVIVTFVALLVNLYSIGYMKDDERISVFFGYVALFTASMLGLVLADNLLTLYICWELVGVCSFLLIGFWFRKPEARAAAKKAFIVTRIGDLGLLLAILLLYWNMPNHALDFTSLYNVFHSQSDTLSASLTTLIALLIFLGAVGKSGQFPLHVWLPDAMEGPTPISALIHAATMVAAGVYLVVRTFDIFEASQAALAAVAIVGAFTAIFAAVIGLAQNDIKRVLAYSTVSQLGYMMLALGAGSTAAATFHLFTHAFFKALLFLAAGSVIHAIHTQDIREMGGLGRRMKITAWTFGIGALALSGIPPFSGFWSKDAVLAAALDESPWLFAVGVVAAFFTALYMARLFFLVFFGAPRGDAKAYAHAKKSPAVMTVPLVILAVLALLAGFVETPWNEWLGSWLSGEEEEGGINGLVVIASVGASLLGLYLGWLFYGRRSSSGNPAAEKASGLRRILERKFYVDELYELAFVRPLAALGRGLDAFDRVVVDGAVRLAGRSVQAAGKLNTRLLNGQIQAYALCALLGAVLLILAIAGRRFW</sequence>
<comment type="subcellular location">
    <subcellularLocation>
        <location evidence="1">Cell membrane</location>
        <topology evidence="1">Multi-pass membrane protein</topology>
    </subcellularLocation>
    <subcellularLocation>
        <location evidence="6">Membrane</location>
        <topology evidence="6">Multi-pass membrane protein</topology>
    </subcellularLocation>
</comment>
<evidence type="ECO:0000256" key="5">
    <source>
        <dbReference type="ARBA" id="ARBA00023136"/>
    </source>
</evidence>
<dbReference type="Pfam" id="PF00361">
    <property type="entry name" value="Proton_antipo_M"/>
    <property type="match status" value="1"/>
</dbReference>
<dbReference type="PANTHER" id="PTHR42829">
    <property type="entry name" value="NADH-UBIQUINONE OXIDOREDUCTASE CHAIN 5"/>
    <property type="match status" value="1"/>
</dbReference>
<dbReference type="AlphaFoldDB" id="A0A841T8D0"/>
<feature type="transmembrane region" description="Helical" evidence="7">
    <location>
        <begin position="87"/>
        <end position="105"/>
    </location>
</feature>
<dbReference type="EMBL" id="JACJVQ010000028">
    <property type="protein sequence ID" value="MBB6638107.1"/>
    <property type="molecule type" value="Genomic_DNA"/>
</dbReference>
<dbReference type="NCBIfam" id="TIGR01974">
    <property type="entry name" value="NDH_I_L"/>
    <property type="match status" value="1"/>
</dbReference>
<feature type="transmembrane region" description="Helical" evidence="7">
    <location>
        <begin position="117"/>
        <end position="135"/>
    </location>
</feature>
<dbReference type="GO" id="GO:0015990">
    <property type="term" value="P:electron transport coupled proton transport"/>
    <property type="evidence" value="ECO:0007669"/>
    <property type="project" value="TreeGrafter"/>
</dbReference>
<feature type="transmembrane region" description="Helical" evidence="7">
    <location>
        <begin position="6"/>
        <end position="26"/>
    </location>
</feature>
<dbReference type="GO" id="GO:0042773">
    <property type="term" value="P:ATP synthesis coupled electron transport"/>
    <property type="evidence" value="ECO:0007669"/>
    <property type="project" value="InterPro"/>
</dbReference>
<evidence type="ECO:0000256" key="6">
    <source>
        <dbReference type="RuleBase" id="RU000320"/>
    </source>
</evidence>
<dbReference type="NCBIfam" id="NF005141">
    <property type="entry name" value="PRK06590.1"/>
    <property type="match status" value="1"/>
</dbReference>
<dbReference type="InterPro" id="IPR018393">
    <property type="entry name" value="NADHpl_OxRdtase_5_subgr"/>
</dbReference>
<dbReference type="PANTHER" id="PTHR42829:SF2">
    <property type="entry name" value="NADH-UBIQUINONE OXIDOREDUCTASE CHAIN 5"/>
    <property type="match status" value="1"/>
</dbReference>
<feature type="transmembrane region" description="Helical" evidence="7">
    <location>
        <begin position="215"/>
        <end position="234"/>
    </location>
</feature>
<feature type="transmembrane region" description="Helical" evidence="7">
    <location>
        <begin position="459"/>
        <end position="478"/>
    </location>
</feature>
<evidence type="ECO:0000256" key="7">
    <source>
        <dbReference type="SAM" id="Phobius"/>
    </source>
</evidence>
<feature type="transmembrane region" description="Helical" evidence="7">
    <location>
        <begin position="337"/>
        <end position="359"/>
    </location>
</feature>
<feature type="transmembrane region" description="Helical" evidence="7">
    <location>
        <begin position="313"/>
        <end position="331"/>
    </location>
</feature>
<comment type="caution">
    <text evidence="10">The sequence shown here is derived from an EMBL/GenBank/DDBJ whole genome shotgun (WGS) entry which is preliminary data.</text>
</comment>
<keyword evidence="4 7" id="KW-1133">Transmembrane helix</keyword>
<evidence type="ECO:0000313" key="11">
    <source>
        <dbReference type="Proteomes" id="UP000535838"/>
    </source>
</evidence>
<evidence type="ECO:0000259" key="8">
    <source>
        <dbReference type="Pfam" id="PF00361"/>
    </source>
</evidence>
<dbReference type="InterPro" id="IPR001750">
    <property type="entry name" value="ND/Mrp_TM"/>
</dbReference>
<feature type="domain" description="NADH:quinone oxidoreductase/Mrp antiporter transmembrane" evidence="8">
    <location>
        <begin position="136"/>
        <end position="428"/>
    </location>
</feature>
<dbReference type="Pfam" id="PF00662">
    <property type="entry name" value="Proton_antipo_N"/>
    <property type="match status" value="1"/>
</dbReference>
<evidence type="ECO:0000256" key="4">
    <source>
        <dbReference type="ARBA" id="ARBA00022989"/>
    </source>
</evidence>
<feature type="transmembrane region" description="Helical" evidence="7">
    <location>
        <begin position="141"/>
        <end position="161"/>
    </location>
</feature>
<proteinExistence type="inferred from homology"/>
<feature type="domain" description="NADH-Ubiquinone oxidoreductase (complex I) chain 5 N-terminal" evidence="9">
    <location>
        <begin position="70"/>
        <end position="120"/>
    </location>
</feature>
<evidence type="ECO:0000256" key="3">
    <source>
        <dbReference type="ARBA" id="ARBA00022692"/>
    </source>
</evidence>
<dbReference type="RefSeq" id="WP_185123312.1">
    <property type="nucleotide sequence ID" value="NZ_JACJVQ010000028.1"/>
</dbReference>
<evidence type="ECO:0000256" key="1">
    <source>
        <dbReference type="ARBA" id="ARBA00004651"/>
    </source>
</evidence>
<feature type="transmembrane region" description="Helical" evidence="7">
    <location>
        <begin position="602"/>
        <end position="621"/>
    </location>
</feature>
<name>A0A841T8D0_9BACL</name>
<keyword evidence="3 6" id="KW-0812">Transmembrane</keyword>
<keyword evidence="5 7" id="KW-0472">Membrane</keyword>
<accession>A0A841T8D0</accession>
<feature type="transmembrane region" description="Helical" evidence="7">
    <location>
        <begin position="173"/>
        <end position="195"/>
    </location>
</feature>
<feature type="transmembrane region" description="Helical" evidence="7">
    <location>
        <begin position="417"/>
        <end position="439"/>
    </location>
</feature>
<evidence type="ECO:0000259" key="9">
    <source>
        <dbReference type="Pfam" id="PF00662"/>
    </source>
</evidence>
<feature type="transmembrane region" description="Helical" evidence="7">
    <location>
        <begin position="255"/>
        <end position="273"/>
    </location>
</feature>
<dbReference type="Gene3D" id="1.20.5.2700">
    <property type="match status" value="1"/>
</dbReference>
<comment type="similarity">
    <text evidence="2">Belongs to the CPA3 antiporters (TC 2.A.63) subunit A family.</text>
</comment>
<gene>
    <name evidence="10" type="primary">nuoL</name>
    <name evidence="10" type="ORF">H7B67_28590</name>
</gene>
<feature type="transmembrane region" description="Helical" evidence="7">
    <location>
        <begin position="33"/>
        <end position="54"/>
    </location>
</feature>
<evidence type="ECO:0000313" key="10">
    <source>
        <dbReference type="EMBL" id="MBB6638107.1"/>
    </source>
</evidence>
<feature type="transmembrane region" description="Helical" evidence="7">
    <location>
        <begin position="379"/>
        <end position="397"/>
    </location>
</feature>
<dbReference type="InterPro" id="IPR003945">
    <property type="entry name" value="NU5C-like"/>
</dbReference>
<keyword evidence="11" id="KW-1185">Reference proteome</keyword>
<dbReference type="GO" id="GO:0005886">
    <property type="term" value="C:plasma membrane"/>
    <property type="evidence" value="ECO:0007669"/>
    <property type="project" value="UniProtKB-SubCell"/>
</dbReference>
<feature type="transmembrane region" description="Helical" evidence="7">
    <location>
        <begin position="498"/>
        <end position="522"/>
    </location>
</feature>
<protein>
    <submittedName>
        <fullName evidence="10">NADH-quinone oxidoreductase subunit L</fullName>
    </submittedName>
</protein>